<dbReference type="Proteomes" id="UP001523230">
    <property type="component" value="Unassembled WGS sequence"/>
</dbReference>
<comment type="caution">
    <text evidence="1">The sequence shown here is derived from an EMBL/GenBank/DDBJ whole genome shotgun (WGS) entry which is preliminary data.</text>
</comment>
<name>A0ABD4TF60_9EURY</name>
<dbReference type="RefSeq" id="WP_250986975.1">
    <property type="nucleotide sequence ID" value="NZ_QFDM01000002.1"/>
</dbReference>
<sequence>MRTGISFARDWQLIKVARSLRRHDVSGPLVRRILEDAPSGLTERVTAIAGRLGEENGKMLLAHTEERFDPPTLMEGLLLTWGIPCEPAEADDGGVTIAIDCEGSAAAIRETFADVRVAGPYLAGYVRALQPDAMLETGDGGMMTIRFPPHGE</sequence>
<evidence type="ECO:0000313" key="2">
    <source>
        <dbReference type="Proteomes" id="UP001523230"/>
    </source>
</evidence>
<dbReference type="EMBL" id="QFDM01000002">
    <property type="protein sequence ID" value="MCM2465711.1"/>
    <property type="molecule type" value="Genomic_DNA"/>
</dbReference>
<protein>
    <submittedName>
        <fullName evidence="1">Uncharacterized protein</fullName>
    </submittedName>
</protein>
<organism evidence="1 2">
    <name type="scientific">Methanoculleus oceani</name>
    <dbReference type="NCBI Taxonomy" id="2184756"/>
    <lineage>
        <taxon>Archaea</taxon>
        <taxon>Methanobacteriati</taxon>
        <taxon>Methanobacteriota</taxon>
        <taxon>Stenosarchaea group</taxon>
        <taxon>Methanomicrobia</taxon>
        <taxon>Methanomicrobiales</taxon>
        <taxon>Methanomicrobiaceae</taxon>
        <taxon>Methanoculleus</taxon>
    </lineage>
</organism>
<gene>
    <name evidence="1" type="ORF">DIC75_05180</name>
</gene>
<evidence type="ECO:0000313" key="1">
    <source>
        <dbReference type="EMBL" id="MCM2465711.1"/>
    </source>
</evidence>
<reference evidence="1 2" key="1">
    <citation type="submission" date="2018-05" db="EMBL/GenBank/DDBJ databases">
        <title>Isolation and characterization of genus Methanoculleus species and their viruses from deep sea marine sediment offshore southwestern Taiwan.</title>
        <authorList>
            <person name="Wei W.-H."/>
            <person name="Chen W.-C."/>
            <person name="Lai M.-C."/>
            <person name="Chen S.-C."/>
        </authorList>
    </citation>
    <scope>NUCLEOTIDE SEQUENCE [LARGE SCALE GENOMIC DNA]</scope>
    <source>
        <strain evidence="1 2">CWC-02</strain>
    </source>
</reference>
<proteinExistence type="predicted"/>
<accession>A0ABD4TF60</accession>
<dbReference type="AlphaFoldDB" id="A0ABD4TF60"/>
<keyword evidence="2" id="KW-1185">Reference proteome</keyword>